<keyword evidence="3" id="KW-1185">Reference proteome</keyword>
<comment type="similarity">
    <text evidence="1">Belongs to the short-chain dehydrogenases/reductases (SDR) family.</text>
</comment>
<evidence type="ECO:0000256" key="1">
    <source>
        <dbReference type="ARBA" id="ARBA00006484"/>
    </source>
</evidence>
<dbReference type="InterPro" id="IPR050259">
    <property type="entry name" value="SDR"/>
</dbReference>
<dbReference type="RefSeq" id="WP_136725730.1">
    <property type="nucleotide sequence ID" value="NZ_SUMC01000022.1"/>
</dbReference>
<dbReference type="OrthoDB" id="8959163at2"/>
<dbReference type="PANTHER" id="PTHR42879">
    <property type="entry name" value="3-OXOACYL-(ACYL-CARRIER-PROTEIN) REDUCTASE"/>
    <property type="match status" value="1"/>
</dbReference>
<dbReference type="InterPro" id="IPR036291">
    <property type="entry name" value="NAD(P)-bd_dom_sf"/>
</dbReference>
<dbReference type="SUPFAM" id="SSF51735">
    <property type="entry name" value="NAD(P)-binding Rossmann-fold domains"/>
    <property type="match status" value="1"/>
</dbReference>
<dbReference type="AlphaFoldDB" id="A0A4U0T7L3"/>
<gene>
    <name evidence="2" type="ORF">FCI23_22415</name>
</gene>
<proteinExistence type="inferred from homology"/>
<dbReference type="PANTHER" id="PTHR42879:SF6">
    <property type="entry name" value="NADPH-DEPENDENT REDUCTASE BACG"/>
    <property type="match status" value="1"/>
</dbReference>
<accession>A0A4U0T7L3</accession>
<protein>
    <submittedName>
        <fullName evidence="2">SDR family oxidoreductase</fullName>
    </submittedName>
</protein>
<reference evidence="2 3" key="1">
    <citation type="submission" date="2019-04" db="EMBL/GenBank/DDBJ databases">
        <title>Streptomyces oryziradicis sp. nov., a novel actinomycete isolated from rhizosphere soil of rice (Oryza sativa L.).</title>
        <authorList>
            <person name="Li C."/>
        </authorList>
    </citation>
    <scope>NUCLEOTIDE SEQUENCE [LARGE SCALE GENOMIC DNA]</scope>
    <source>
        <strain evidence="2 3">NEAU-C40</strain>
    </source>
</reference>
<dbReference type="InterPro" id="IPR002347">
    <property type="entry name" value="SDR_fam"/>
</dbReference>
<dbReference type="EMBL" id="SUMC01000022">
    <property type="protein sequence ID" value="TKA09355.1"/>
    <property type="molecule type" value="Genomic_DNA"/>
</dbReference>
<evidence type="ECO:0000313" key="2">
    <source>
        <dbReference type="EMBL" id="TKA09355.1"/>
    </source>
</evidence>
<name>A0A4U0T7L3_9ACTN</name>
<dbReference type="Proteomes" id="UP000305778">
    <property type="component" value="Unassembled WGS sequence"/>
</dbReference>
<comment type="caution">
    <text evidence="2">The sequence shown here is derived from an EMBL/GenBank/DDBJ whole genome shotgun (WGS) entry which is preliminary data.</text>
</comment>
<dbReference type="PRINTS" id="PR00081">
    <property type="entry name" value="GDHRDH"/>
</dbReference>
<dbReference type="Gene3D" id="3.40.50.720">
    <property type="entry name" value="NAD(P)-binding Rossmann-like Domain"/>
    <property type="match status" value="1"/>
</dbReference>
<organism evidence="2 3">
    <name type="scientific">Actinacidiphila oryziradicis</name>
    <dbReference type="NCBI Taxonomy" id="2571141"/>
    <lineage>
        <taxon>Bacteria</taxon>
        <taxon>Bacillati</taxon>
        <taxon>Actinomycetota</taxon>
        <taxon>Actinomycetes</taxon>
        <taxon>Kitasatosporales</taxon>
        <taxon>Streptomycetaceae</taxon>
        <taxon>Actinacidiphila</taxon>
    </lineage>
</organism>
<sequence length="266" mass="26971">MDLQLSGKRALVTGGSRGIGKAVAMALAAEGASVAIAARSPEPLEAAAREISRDTGRPVHAIPVDTGDDAQVTAMAGRARDAMGGVDILVNAAATPAGQSRAPRFGEITAEAFWADVNIKVLGYLRCAQALAPGMIEAGWGRIINISGLNARTAGSAIGSMRNVSVAAMTKNLADELGPQGVNVTVVHPGLTRTEAFPATVAAIAEAQGIERAEAERRLARHNTLGRIVDAGEVAAVVAFLASPRSVAINGDAVACGGGIPGAIHY</sequence>
<dbReference type="Pfam" id="PF13561">
    <property type="entry name" value="adh_short_C2"/>
    <property type="match status" value="1"/>
</dbReference>
<evidence type="ECO:0000313" key="3">
    <source>
        <dbReference type="Proteomes" id="UP000305778"/>
    </source>
</evidence>